<keyword evidence="4" id="KW-0201">Cytochrome c-type biogenesis</keyword>
<dbReference type="PANTHER" id="PTHR32234">
    <property type="entry name" value="THIOL:DISULFIDE INTERCHANGE PROTEIN DSBD"/>
    <property type="match status" value="1"/>
</dbReference>
<evidence type="ECO:0000256" key="3">
    <source>
        <dbReference type="ARBA" id="ARBA00022692"/>
    </source>
</evidence>
<evidence type="ECO:0000256" key="6">
    <source>
        <dbReference type="ARBA" id="ARBA00023136"/>
    </source>
</evidence>
<dbReference type="Gene3D" id="3.40.30.10">
    <property type="entry name" value="Glutaredoxin"/>
    <property type="match status" value="1"/>
</dbReference>
<dbReference type="RefSeq" id="WP_203538906.1">
    <property type="nucleotide sequence ID" value="NZ_JAESND010000006.1"/>
</dbReference>
<keyword evidence="6 7" id="KW-0472">Membrane</keyword>
<feature type="signal peptide" evidence="8">
    <location>
        <begin position="1"/>
        <end position="20"/>
    </location>
</feature>
<comment type="caution">
    <text evidence="10">The sequence shown here is derived from an EMBL/GenBank/DDBJ whole genome shotgun (WGS) entry which is preliminary data.</text>
</comment>
<feature type="transmembrane region" description="Helical" evidence="7">
    <location>
        <begin position="302"/>
        <end position="328"/>
    </location>
</feature>
<dbReference type="Pfam" id="PF02683">
    <property type="entry name" value="DsbD_TM"/>
    <property type="match status" value="1"/>
</dbReference>
<keyword evidence="11" id="KW-1185">Reference proteome</keyword>
<dbReference type="EMBL" id="JAESND010000006">
    <property type="protein sequence ID" value="MBM3116665.1"/>
    <property type="molecule type" value="Genomic_DNA"/>
</dbReference>
<gene>
    <name evidence="10" type="primary">dsbD</name>
    <name evidence="10" type="ORF">JMJ54_12565</name>
</gene>
<sequence length="522" mass="54400">MMVRLLLGLLAAMLTALSHADPASLLPPDEAFRAQLVQTADGGYAVHFNVAPGYYLYRDRMSFSSEPAAALKPALPKGEFKDDPSFGRVEVFKHDVTVALQGKPPIGTAIRAKFQGCADAGVCYPPQTKLLHLGDGQDGGVAALFGASTRGSGGDRGGADLSGGTAGDDGYFSGSKAATIALFFLAGIGLALTACMYPLLPIISGIVLGPGSTGRGRALWLTAIYVQGLALTYTLVGVAAALTGTLLTVWLQQPVVIGAFALFFVAMAVAMFGGYQLQLPGSWQSRLNDVANRLPGGHAGPVFVMGALSALIVGPCVAPPLAAALAYLGQQGDVALGGGALYALALGIGTPLLIIGAAGSAVLPRLSGKAMGRMKMLFGVVLLGMAVWIARPLWQGWLPSEHAVTFEPVASVAELQDKVAAARGKPVIVDFYADWCVSCIEFERETLPDPRVKAKLDGFVRLRADVTGNTAADAELLRHFGLYGPPALLFYDTEGKLVRQRVIGFQNADAFLATLQTVEGSP</sequence>
<feature type="transmembrane region" description="Helical" evidence="7">
    <location>
        <begin position="376"/>
        <end position="394"/>
    </location>
</feature>
<keyword evidence="10" id="KW-0560">Oxidoreductase</keyword>
<dbReference type="InterPro" id="IPR035671">
    <property type="entry name" value="DsbD_gamma"/>
</dbReference>
<name>A0ABS2BMK5_9NEIS</name>
<evidence type="ECO:0000256" key="5">
    <source>
        <dbReference type="ARBA" id="ARBA00022989"/>
    </source>
</evidence>
<feature type="transmembrane region" description="Helical" evidence="7">
    <location>
        <begin position="219"/>
        <end position="243"/>
    </location>
</feature>
<feature type="transmembrane region" description="Helical" evidence="7">
    <location>
        <begin position="255"/>
        <end position="277"/>
    </location>
</feature>
<dbReference type="NCBIfam" id="NF001419">
    <property type="entry name" value="PRK00293.1"/>
    <property type="match status" value="1"/>
</dbReference>
<keyword evidence="3 7" id="KW-0812">Transmembrane</keyword>
<dbReference type="Proteomes" id="UP000809431">
    <property type="component" value="Unassembled WGS sequence"/>
</dbReference>
<organism evidence="10 11">
    <name type="scientific">Jeongeupia naejangsanensis</name>
    <dbReference type="NCBI Taxonomy" id="613195"/>
    <lineage>
        <taxon>Bacteria</taxon>
        <taxon>Pseudomonadati</taxon>
        <taxon>Pseudomonadota</taxon>
        <taxon>Betaproteobacteria</taxon>
        <taxon>Neisseriales</taxon>
        <taxon>Chitinibacteraceae</taxon>
        <taxon>Jeongeupia</taxon>
    </lineage>
</organism>
<feature type="transmembrane region" description="Helical" evidence="7">
    <location>
        <begin position="340"/>
        <end position="364"/>
    </location>
</feature>
<dbReference type="PROSITE" id="PS51352">
    <property type="entry name" value="THIOREDOXIN_2"/>
    <property type="match status" value="1"/>
</dbReference>
<evidence type="ECO:0000313" key="10">
    <source>
        <dbReference type="EMBL" id="MBM3116665.1"/>
    </source>
</evidence>
<dbReference type="EC" id="1.8.1.8" evidence="10"/>
<reference evidence="10 11" key="1">
    <citation type="submission" date="2021-01" db="EMBL/GenBank/DDBJ databases">
        <title>Draft Genome Sequence and Polyhydroxyalkanoate Biosynthetic Potential of Jeongeupia naejangsanensis Type Strain DSM 24253.</title>
        <authorList>
            <person name="Turrini P."/>
            <person name="Artuso I."/>
            <person name="Lugli G.A."/>
            <person name="Frangipani E."/>
            <person name="Ventura M."/>
            <person name="Visca P."/>
        </authorList>
    </citation>
    <scope>NUCLEOTIDE SEQUENCE [LARGE SCALE GENOMIC DNA]</scope>
    <source>
        <strain evidence="10 11">DSM 24253</strain>
    </source>
</reference>
<feature type="transmembrane region" description="Helical" evidence="7">
    <location>
        <begin position="180"/>
        <end position="207"/>
    </location>
</feature>
<evidence type="ECO:0000256" key="8">
    <source>
        <dbReference type="SAM" id="SignalP"/>
    </source>
</evidence>
<dbReference type="PANTHER" id="PTHR32234:SF0">
    <property type="entry name" value="THIOL:DISULFIDE INTERCHANGE PROTEIN DSBD"/>
    <property type="match status" value="1"/>
</dbReference>
<keyword evidence="5 7" id="KW-1133">Transmembrane helix</keyword>
<evidence type="ECO:0000256" key="1">
    <source>
        <dbReference type="ARBA" id="ARBA00004651"/>
    </source>
</evidence>
<evidence type="ECO:0000256" key="2">
    <source>
        <dbReference type="ARBA" id="ARBA00022475"/>
    </source>
</evidence>
<feature type="chain" id="PRO_5047525851" evidence="8">
    <location>
        <begin position="21"/>
        <end position="522"/>
    </location>
</feature>
<evidence type="ECO:0000259" key="9">
    <source>
        <dbReference type="PROSITE" id="PS51352"/>
    </source>
</evidence>
<dbReference type="InterPro" id="IPR003834">
    <property type="entry name" value="Cyt_c_assmbl_TM_dom"/>
</dbReference>
<dbReference type="InterPro" id="IPR036249">
    <property type="entry name" value="Thioredoxin-like_sf"/>
</dbReference>
<keyword evidence="8" id="KW-0732">Signal</keyword>
<dbReference type="InterPro" id="IPR028250">
    <property type="entry name" value="DsbDN"/>
</dbReference>
<evidence type="ECO:0000256" key="4">
    <source>
        <dbReference type="ARBA" id="ARBA00022748"/>
    </source>
</evidence>
<protein>
    <submittedName>
        <fullName evidence="10">Protein-disulfide reductase DsbD</fullName>
        <ecNumber evidence="10">1.8.1.8</ecNumber>
    </submittedName>
</protein>
<dbReference type="CDD" id="cd02953">
    <property type="entry name" value="DsbDgamma"/>
    <property type="match status" value="1"/>
</dbReference>
<evidence type="ECO:0000256" key="7">
    <source>
        <dbReference type="SAM" id="Phobius"/>
    </source>
</evidence>
<keyword evidence="2" id="KW-1003">Cell membrane</keyword>
<feature type="domain" description="Thioredoxin" evidence="9">
    <location>
        <begin position="352"/>
        <end position="520"/>
    </location>
</feature>
<dbReference type="GO" id="GO:0047134">
    <property type="term" value="F:protein-disulfide reductase [NAD(P)H] activity"/>
    <property type="evidence" value="ECO:0007669"/>
    <property type="project" value="UniProtKB-EC"/>
</dbReference>
<dbReference type="SUPFAM" id="SSF52833">
    <property type="entry name" value="Thioredoxin-like"/>
    <property type="match status" value="1"/>
</dbReference>
<accession>A0ABS2BMK5</accession>
<dbReference type="Pfam" id="PF13899">
    <property type="entry name" value="Thioredoxin_7"/>
    <property type="match status" value="1"/>
</dbReference>
<evidence type="ECO:0000313" key="11">
    <source>
        <dbReference type="Proteomes" id="UP000809431"/>
    </source>
</evidence>
<proteinExistence type="predicted"/>
<dbReference type="InterPro" id="IPR036929">
    <property type="entry name" value="DsbDN_sf"/>
</dbReference>
<dbReference type="Gene3D" id="2.60.40.1250">
    <property type="entry name" value="Thiol:disulfide interchange protein DsbD, N-terminal domain"/>
    <property type="match status" value="1"/>
</dbReference>
<dbReference type="InterPro" id="IPR013766">
    <property type="entry name" value="Thioredoxin_domain"/>
</dbReference>
<dbReference type="Pfam" id="PF11412">
    <property type="entry name" value="DsbD_N"/>
    <property type="match status" value="1"/>
</dbReference>
<dbReference type="SUPFAM" id="SSF74863">
    <property type="entry name" value="Thiol:disulfide interchange protein DsbD, N-terminal domain (DsbD-alpha)"/>
    <property type="match status" value="1"/>
</dbReference>
<comment type="subcellular location">
    <subcellularLocation>
        <location evidence="1">Cell membrane</location>
        <topology evidence="1">Multi-pass membrane protein</topology>
    </subcellularLocation>
</comment>